<keyword evidence="1" id="KW-1185">Reference proteome</keyword>
<dbReference type="Gene3D" id="1.25.40.10">
    <property type="entry name" value="Tetratricopeptide repeat domain"/>
    <property type="match status" value="1"/>
</dbReference>
<proteinExistence type="predicted"/>
<dbReference type="Proteomes" id="UP000695026">
    <property type="component" value="Unplaced"/>
</dbReference>
<dbReference type="GO" id="GO:0005739">
    <property type="term" value="C:mitochondrion"/>
    <property type="evidence" value="ECO:0007669"/>
    <property type="project" value="TreeGrafter"/>
</dbReference>
<dbReference type="Pfam" id="PF08238">
    <property type="entry name" value="Sel1"/>
    <property type="match status" value="2"/>
</dbReference>
<dbReference type="InterPro" id="IPR006597">
    <property type="entry name" value="Sel1-like"/>
</dbReference>
<evidence type="ECO:0000313" key="2">
    <source>
        <dbReference type="RefSeq" id="XP_025024716.1"/>
    </source>
</evidence>
<dbReference type="GeneID" id="103056247"/>
<name>A0A9F5IW44_PYTBI</name>
<dbReference type="InterPro" id="IPR052748">
    <property type="entry name" value="ISR_Activator"/>
</dbReference>
<dbReference type="GO" id="GO:0008625">
    <property type="term" value="P:extrinsic apoptotic signaling pathway via death domain receptors"/>
    <property type="evidence" value="ECO:0007669"/>
    <property type="project" value="TreeGrafter"/>
</dbReference>
<dbReference type="KEGG" id="pbi:103056247"/>
<gene>
    <name evidence="2" type="primary">DELE1</name>
</gene>
<accession>A0A9F5IW44</accession>
<dbReference type="SUPFAM" id="SSF81901">
    <property type="entry name" value="HCP-like"/>
    <property type="match status" value="1"/>
</dbReference>
<dbReference type="AlphaFoldDB" id="A0A9F5IW44"/>
<dbReference type="PANTHER" id="PTHR45011">
    <property type="entry name" value="DAP3-BINDING CELL DEATH ENHANCER 1"/>
    <property type="match status" value="1"/>
</dbReference>
<evidence type="ECO:0000313" key="1">
    <source>
        <dbReference type="Proteomes" id="UP000695026"/>
    </source>
</evidence>
<dbReference type="OrthoDB" id="2384430at2759"/>
<dbReference type="RefSeq" id="XP_025024716.1">
    <property type="nucleotide sequence ID" value="XM_025168948.1"/>
</dbReference>
<dbReference type="InterPro" id="IPR011990">
    <property type="entry name" value="TPR-like_helical_dom_sf"/>
</dbReference>
<dbReference type="SMART" id="SM00671">
    <property type="entry name" value="SEL1"/>
    <property type="match status" value="2"/>
</dbReference>
<protein>
    <submittedName>
        <fullName evidence="2">Death ligand signal enhancer</fullName>
    </submittedName>
</protein>
<sequence length="379" mass="42404">MLWRWLWSFSRGVRSPGGGAVAGLFRSRLQEGESLLLGQESTQTDSSWHGKQQQHKNFGNRNFYCYTPLEAFTWSTLAVLALELTKQAHWLRSVQPNGRNTRVCQPEPQIADLSQHQHSVIPRALSPCSREEDQQFLGVHSGQAPKNLSSSSCSWPKNYQLCSETGSFIFPPGTSFEPDSSLLNLKGNLEEEESVKEAASQVQETFQASISVASNILGLENMEAEQYKMAFSCFKLAADQNYSKAQYNVGLCYEHGRGTTKNMAKAILYYQRAAHQGHLLAQYRYIKWLLCCWYKAAMQNQDELPLAERTCLSSPCLQSLDQPLTSHLGQPAVGLLRSWSIGRLEDMADSFELQACLGFPDDISIKLQPFPCSSGIVVS</sequence>
<reference evidence="2" key="1">
    <citation type="submission" date="2025-08" db="UniProtKB">
        <authorList>
            <consortium name="RefSeq"/>
        </authorList>
    </citation>
    <scope>IDENTIFICATION</scope>
    <source>
        <tissue evidence="2">Liver</tissue>
    </source>
</reference>
<organism evidence="1 2">
    <name type="scientific">Python bivittatus</name>
    <name type="common">Burmese python</name>
    <name type="synonym">Python molurus bivittatus</name>
    <dbReference type="NCBI Taxonomy" id="176946"/>
    <lineage>
        <taxon>Eukaryota</taxon>
        <taxon>Metazoa</taxon>
        <taxon>Chordata</taxon>
        <taxon>Craniata</taxon>
        <taxon>Vertebrata</taxon>
        <taxon>Euteleostomi</taxon>
        <taxon>Lepidosauria</taxon>
        <taxon>Squamata</taxon>
        <taxon>Bifurcata</taxon>
        <taxon>Unidentata</taxon>
        <taxon>Episquamata</taxon>
        <taxon>Toxicofera</taxon>
        <taxon>Serpentes</taxon>
        <taxon>Henophidia</taxon>
        <taxon>Pythonidae</taxon>
        <taxon>Python</taxon>
    </lineage>
</organism>
<dbReference type="OMA" id="REEDQQF"/>
<dbReference type="CTD" id="9812"/>
<dbReference type="PANTHER" id="PTHR45011:SF1">
    <property type="entry name" value="DAP3-BINDING CELL DEATH ENHANCER 1"/>
    <property type="match status" value="1"/>
</dbReference>